<dbReference type="EMBL" id="CAJNOR010000487">
    <property type="protein sequence ID" value="CAF0928792.1"/>
    <property type="molecule type" value="Genomic_DNA"/>
</dbReference>
<reference evidence="12" key="1">
    <citation type="submission" date="2021-02" db="EMBL/GenBank/DDBJ databases">
        <authorList>
            <person name="Nowell W R."/>
        </authorList>
    </citation>
    <scope>NUCLEOTIDE SEQUENCE</scope>
</reference>
<dbReference type="PANTHER" id="PTHR31983">
    <property type="entry name" value="ENDO-1,3(4)-BETA-GLUCANASE 1"/>
    <property type="match status" value="1"/>
</dbReference>
<dbReference type="InterPro" id="IPR040451">
    <property type="entry name" value="GH81_N"/>
</dbReference>
<keyword evidence="6" id="KW-0326">Glycosidase</keyword>
<evidence type="ECO:0000259" key="11">
    <source>
        <dbReference type="Pfam" id="PF17652"/>
    </source>
</evidence>
<feature type="domain" description="Glycosyl hydrolase family 81 N-terminal" evidence="10">
    <location>
        <begin position="57"/>
        <end position="362"/>
    </location>
</feature>
<sequence>MRVAIIISLSILFIVIIMVLAWCLTLLATISLSTSIDVLVPISTQKPDTSLYTNIVHPRQPQRLNLASKRPLHTNKFYTNPILGSGENPIIAQPYVLLVNPSSPFGVSISCTEQLALGPQIDSTRVKYFINVILKNMQVSATEFTARNFEVINVDDPGFSFTLKMFQQGSQASITMPIVRGMAYVTFEYNSATPKISTVHAILSVNGQSSGKITGKRFEVSLNNGQTWIIYALNGDITLELRDNQLFGTQAITNVLRLTKKQGDSYANSLLDSHAAVYPTGCQLKADVTDSKGTYTFLWERKGDITKTLLHYTFAHHRQVMTSGSATGTSVLTKSASKGPMVGYVGNVWIMEENSLSTMGFLAPRAPAAQYEDRIVAQLIKDINAGVSLAVTDYYFTGKAFHKYALLCLLADYYRETSLRTECIRKLQEGFDVLLQGKNSNALKYDTTWYGLVSAAGLPANQELADFGNSYYNDHHYHWGYFIQTAAILAHLDSSYTSKLKDWVDTLIRDSNNPSTQDTHFPQFRYFDWFSGHSWSQGLFESADGKDQESTSEEVNYHYGVALWGLATGSKTTEGLGRLMLAVAKRAIQTYFLMDSANKVMPKEYIGNKVTGIFFENKADYATWFGPNPEFIHGIQMLPSTPITEEVRLPKFVQEEWDTIISKVVPSVTGGWKSILYANYAILNRGEAFSQLLTVPLDDGLTRAWALYWAATRPNTNDGTGTLTTTNPSSVTTTGAPSTGGECTLPAGATCTSLTSPGDAAAGLGMYYDASCSQGGVGCNHIQPNCRLCAKDPAVVNNPFLKCPSCV</sequence>
<dbReference type="Gene3D" id="2.70.98.30">
    <property type="entry name" value="Golgi alpha-mannosidase II, domain 4"/>
    <property type="match status" value="1"/>
</dbReference>
<organism evidence="12 13">
    <name type="scientific">Adineta ricciae</name>
    <name type="common">Rotifer</name>
    <dbReference type="NCBI Taxonomy" id="249248"/>
    <lineage>
        <taxon>Eukaryota</taxon>
        <taxon>Metazoa</taxon>
        <taxon>Spiralia</taxon>
        <taxon>Gnathifera</taxon>
        <taxon>Rotifera</taxon>
        <taxon>Eurotatoria</taxon>
        <taxon>Bdelloidea</taxon>
        <taxon>Adinetida</taxon>
        <taxon>Adinetidae</taxon>
        <taxon>Adineta</taxon>
    </lineage>
</organism>
<evidence type="ECO:0000256" key="9">
    <source>
        <dbReference type="SAM" id="MobiDB-lite"/>
    </source>
</evidence>
<dbReference type="GO" id="GO:0052861">
    <property type="term" value="F:endo-1,3(4)-beta-glucanase activity"/>
    <property type="evidence" value="ECO:0007669"/>
    <property type="project" value="InterPro"/>
</dbReference>
<dbReference type="InterPro" id="IPR040720">
    <property type="entry name" value="GH81_C"/>
</dbReference>
<comment type="similarity">
    <text evidence="2">Belongs to the glycosyl hydrolase 81 family.</text>
</comment>
<evidence type="ECO:0000313" key="13">
    <source>
        <dbReference type="Proteomes" id="UP000663828"/>
    </source>
</evidence>
<keyword evidence="8" id="KW-0624">Polysaccharide degradation</keyword>
<feature type="region of interest" description="Disordered" evidence="9">
    <location>
        <begin position="717"/>
        <end position="738"/>
    </location>
</feature>
<feature type="domain" description="Glycosyl hydrolase family 81 C-terminal" evidence="11">
    <location>
        <begin position="373"/>
        <end position="707"/>
    </location>
</feature>
<dbReference type="GO" id="GO:0071555">
    <property type="term" value="P:cell wall organization"/>
    <property type="evidence" value="ECO:0007669"/>
    <property type="project" value="UniProtKB-KW"/>
</dbReference>
<evidence type="ECO:0000256" key="6">
    <source>
        <dbReference type="ARBA" id="ARBA00023295"/>
    </source>
</evidence>
<evidence type="ECO:0000256" key="1">
    <source>
        <dbReference type="ARBA" id="ARBA00000382"/>
    </source>
</evidence>
<protein>
    <recommendedName>
        <fullName evidence="3">glucan endo-1,3-beta-D-glucosidase</fullName>
        <ecNumber evidence="3">3.2.1.39</ecNumber>
    </recommendedName>
</protein>
<evidence type="ECO:0000256" key="5">
    <source>
        <dbReference type="ARBA" id="ARBA00023277"/>
    </source>
</evidence>
<dbReference type="Pfam" id="PF17652">
    <property type="entry name" value="Glyco_hydro81C"/>
    <property type="match status" value="1"/>
</dbReference>
<dbReference type="GO" id="GO:0000272">
    <property type="term" value="P:polysaccharide catabolic process"/>
    <property type="evidence" value="ECO:0007669"/>
    <property type="project" value="UniProtKB-KW"/>
</dbReference>
<evidence type="ECO:0000256" key="8">
    <source>
        <dbReference type="ARBA" id="ARBA00023326"/>
    </source>
</evidence>
<evidence type="ECO:0000259" key="10">
    <source>
        <dbReference type="Pfam" id="PF03639"/>
    </source>
</evidence>
<comment type="catalytic activity">
    <reaction evidence="1">
        <text>Hydrolysis of (1-&gt;3)-beta-D-glucosidic linkages in (1-&gt;3)-beta-D-glucans.</text>
        <dbReference type="EC" id="3.2.1.39"/>
    </reaction>
</comment>
<gene>
    <name evidence="12" type="ORF">XAT740_LOCUS9456</name>
</gene>
<keyword evidence="5" id="KW-0119">Carbohydrate metabolism</keyword>
<dbReference type="Proteomes" id="UP000663828">
    <property type="component" value="Unassembled WGS sequence"/>
</dbReference>
<dbReference type="InterPro" id="IPR005200">
    <property type="entry name" value="Endo-beta-glucanase"/>
</dbReference>
<dbReference type="Gene3D" id="1.20.5.420">
    <property type="entry name" value="Immunoglobulin FC, subunit C"/>
    <property type="match status" value="1"/>
</dbReference>
<evidence type="ECO:0000256" key="4">
    <source>
        <dbReference type="ARBA" id="ARBA00022801"/>
    </source>
</evidence>
<keyword evidence="13" id="KW-1185">Reference proteome</keyword>
<accession>A0A814BNZ3</accession>
<keyword evidence="7" id="KW-0961">Cell wall biogenesis/degradation</keyword>
<dbReference type="EC" id="3.2.1.39" evidence="3"/>
<proteinExistence type="inferred from homology"/>
<evidence type="ECO:0000256" key="3">
    <source>
        <dbReference type="ARBA" id="ARBA00012780"/>
    </source>
</evidence>
<dbReference type="PROSITE" id="PS52008">
    <property type="entry name" value="GH81"/>
    <property type="match status" value="1"/>
</dbReference>
<dbReference type="PANTHER" id="PTHR31983:SF0">
    <property type="entry name" value="GLUCAN ENDO-1,3-BETA-D-GLUCOSIDASE 2"/>
    <property type="match status" value="1"/>
</dbReference>
<evidence type="ECO:0000256" key="2">
    <source>
        <dbReference type="ARBA" id="ARBA00010730"/>
    </source>
</evidence>
<evidence type="ECO:0000313" key="12">
    <source>
        <dbReference type="EMBL" id="CAF0928792.1"/>
    </source>
</evidence>
<feature type="compositionally biased region" description="Low complexity" evidence="9">
    <location>
        <begin position="717"/>
        <end position="735"/>
    </location>
</feature>
<comment type="caution">
    <text evidence="12">The sequence shown here is derived from an EMBL/GenBank/DDBJ whole genome shotgun (WGS) entry which is preliminary data.</text>
</comment>
<keyword evidence="4" id="KW-0378">Hydrolase</keyword>
<dbReference type="Pfam" id="PF03639">
    <property type="entry name" value="Glyco_hydro_81"/>
    <property type="match status" value="1"/>
</dbReference>
<name>A0A814BNZ3_ADIRI</name>
<dbReference type="Gene3D" id="1.10.287.1170">
    <property type="entry name" value="glycoside hydrolase family 81 endo-[beta] glucanase"/>
    <property type="match status" value="1"/>
</dbReference>
<evidence type="ECO:0000256" key="7">
    <source>
        <dbReference type="ARBA" id="ARBA00023316"/>
    </source>
</evidence>
<dbReference type="GO" id="GO:0042973">
    <property type="term" value="F:glucan endo-1,3-beta-D-glucosidase activity"/>
    <property type="evidence" value="ECO:0007669"/>
    <property type="project" value="UniProtKB-EC"/>
</dbReference>
<dbReference type="AlphaFoldDB" id="A0A814BNZ3"/>